<evidence type="ECO:0000313" key="1">
    <source>
        <dbReference type="EMBL" id="EJX06288.1"/>
    </source>
</evidence>
<dbReference type="EMBL" id="AMCI01001209">
    <property type="protein sequence ID" value="EJX06288.1"/>
    <property type="molecule type" value="Genomic_DNA"/>
</dbReference>
<accession>J9GU33</accession>
<comment type="caution">
    <text evidence="1">The sequence shown here is derived from an EMBL/GenBank/DDBJ whole genome shotgun (WGS) entry which is preliminary data.</text>
</comment>
<protein>
    <submittedName>
        <fullName evidence="1">Uncharacterized protein</fullName>
    </submittedName>
</protein>
<dbReference type="AlphaFoldDB" id="J9GU33"/>
<sequence>MPFQDQKSAIQPPDLPIPVIQDPLVALHNHSVHSHFQLRCIASQKELLYGKKFFSLSVIIIYFNQVGLNYHLQSYVCLSNCAKLLNNRQNYNFFDDYYQYLLRFEQEMDRCVAQNANC</sequence>
<gene>
    <name evidence="1" type="ORF">EVA_05603</name>
</gene>
<reference evidence="1" key="1">
    <citation type="journal article" date="2012" name="PLoS ONE">
        <title>Gene sets for utilization of primary and secondary nutrition supplies in the distal gut of endangered iberian lynx.</title>
        <authorList>
            <person name="Alcaide M."/>
            <person name="Messina E."/>
            <person name="Richter M."/>
            <person name="Bargiela R."/>
            <person name="Peplies J."/>
            <person name="Huws S.A."/>
            <person name="Newbold C.J."/>
            <person name="Golyshin P.N."/>
            <person name="Simon M.A."/>
            <person name="Lopez G."/>
            <person name="Yakimov M.M."/>
            <person name="Ferrer M."/>
        </authorList>
    </citation>
    <scope>NUCLEOTIDE SEQUENCE</scope>
</reference>
<name>J9GU33_9ZZZZ</name>
<proteinExistence type="predicted"/>
<organism evidence="1">
    <name type="scientific">gut metagenome</name>
    <dbReference type="NCBI Taxonomy" id="749906"/>
    <lineage>
        <taxon>unclassified sequences</taxon>
        <taxon>metagenomes</taxon>
        <taxon>organismal metagenomes</taxon>
    </lineage>
</organism>